<dbReference type="InterPro" id="IPR014203">
    <property type="entry name" value="Spore_V_AC"/>
</dbReference>
<sequence>MATKTKSGSLGSSMQMTKQLYQQQASKYQPKRNVLLNSLRAFWVGGTICLLGQAIQNMYIYFFGFTEKTASNPTVATLIFLSVLLTGLGVYDNIGQYAGAGSAVPVTGFANSIASAAIEHRSEGLVLGVGGNMFKLAGSVIVFGVVAAFVAGVIKSLYHMFF</sequence>
<proteinExistence type="predicted"/>
<keyword evidence="1" id="KW-0812">Transmembrane</keyword>
<name>A0A3M8B5Q4_9BACL</name>
<dbReference type="RefSeq" id="WP_122904167.1">
    <property type="nucleotide sequence ID" value="NZ_CP154342.1"/>
</dbReference>
<evidence type="ECO:0000313" key="2">
    <source>
        <dbReference type="EMBL" id="RNB58593.1"/>
    </source>
</evidence>
<dbReference type="PANTHER" id="PTHR38450">
    <property type="entry name" value="STAGE V SPORULATION PROTEIN AC-RELATED"/>
    <property type="match status" value="1"/>
</dbReference>
<protein>
    <submittedName>
        <fullName evidence="2">Stage V sporulation protein AC</fullName>
    </submittedName>
</protein>
<feature type="transmembrane region" description="Helical" evidence="1">
    <location>
        <begin position="74"/>
        <end position="91"/>
    </location>
</feature>
<organism evidence="2 3">
    <name type="scientific">Brevibacillus gelatini</name>
    <dbReference type="NCBI Taxonomy" id="1655277"/>
    <lineage>
        <taxon>Bacteria</taxon>
        <taxon>Bacillati</taxon>
        <taxon>Bacillota</taxon>
        <taxon>Bacilli</taxon>
        <taxon>Bacillales</taxon>
        <taxon>Paenibacillaceae</taxon>
        <taxon>Brevibacillus</taxon>
    </lineage>
</organism>
<dbReference type="AlphaFoldDB" id="A0A3M8B5Q4"/>
<comment type="caution">
    <text evidence="2">The sequence shown here is derived from an EMBL/GenBank/DDBJ whole genome shotgun (WGS) entry which is preliminary data.</text>
</comment>
<keyword evidence="1" id="KW-0472">Membrane</keyword>
<evidence type="ECO:0000256" key="1">
    <source>
        <dbReference type="SAM" id="Phobius"/>
    </source>
</evidence>
<accession>A0A3M8B5Q4</accession>
<dbReference type="PANTHER" id="PTHR38450:SF1">
    <property type="entry name" value="STAGE V SPORULATION PROTEIN AC"/>
    <property type="match status" value="1"/>
</dbReference>
<dbReference type="Pfam" id="PF03862">
    <property type="entry name" value="SpoVAC_SpoVAEB"/>
    <property type="match status" value="1"/>
</dbReference>
<feature type="transmembrane region" description="Helical" evidence="1">
    <location>
        <begin position="138"/>
        <end position="158"/>
    </location>
</feature>
<gene>
    <name evidence="2" type="primary">spoVAC</name>
    <name evidence="2" type="ORF">EDM57_07670</name>
</gene>
<feature type="transmembrane region" description="Helical" evidence="1">
    <location>
        <begin position="41"/>
        <end position="62"/>
    </location>
</feature>
<keyword evidence="1" id="KW-1133">Transmembrane helix</keyword>
<dbReference type="InterPro" id="IPR005562">
    <property type="entry name" value="SpoVA"/>
</dbReference>
<dbReference type="Proteomes" id="UP000268829">
    <property type="component" value="Unassembled WGS sequence"/>
</dbReference>
<reference evidence="2 3" key="1">
    <citation type="submission" date="2018-10" db="EMBL/GenBank/DDBJ databases">
        <title>Phylogenomics of Brevibacillus.</title>
        <authorList>
            <person name="Dunlap C."/>
        </authorList>
    </citation>
    <scope>NUCLEOTIDE SEQUENCE [LARGE SCALE GENOMIC DNA]</scope>
    <source>
        <strain evidence="2 3">DSM 100115</strain>
    </source>
</reference>
<dbReference type="EMBL" id="RHHS01000017">
    <property type="protein sequence ID" value="RNB58593.1"/>
    <property type="molecule type" value="Genomic_DNA"/>
</dbReference>
<dbReference type="OrthoDB" id="9797988at2"/>
<dbReference type="NCBIfam" id="TIGR02838">
    <property type="entry name" value="spore_V_AC"/>
    <property type="match status" value="1"/>
</dbReference>
<evidence type="ECO:0000313" key="3">
    <source>
        <dbReference type="Proteomes" id="UP000268829"/>
    </source>
</evidence>
<keyword evidence="3" id="KW-1185">Reference proteome</keyword>